<keyword evidence="1" id="KW-0472">Membrane</keyword>
<evidence type="ECO:0000313" key="2">
    <source>
        <dbReference type="Proteomes" id="UP000827889"/>
    </source>
</evidence>
<keyword evidence="2" id="KW-1185">Reference proteome</keyword>
<gene>
    <name evidence="3" type="primary">LOC115736730</name>
</gene>
<protein>
    <submittedName>
        <fullName evidence="3">UPF0481 protein At3g47200-like</fullName>
    </submittedName>
</protein>
<dbReference type="RefSeq" id="XP_030524416.1">
    <property type="nucleotide sequence ID" value="XM_030668556.1"/>
</dbReference>
<dbReference type="PANTHER" id="PTHR31170:SF18">
    <property type="entry name" value="(WILD MALAYSIAN BANANA) HYPOTHETICAL PROTEIN"/>
    <property type="match status" value="1"/>
</dbReference>
<evidence type="ECO:0000313" key="3">
    <source>
        <dbReference type="RefSeq" id="XP_030524416.1"/>
    </source>
</evidence>
<dbReference type="KEGG" id="rarg:115736730"/>
<proteinExistence type="predicted"/>
<accession>A0A8B8NPI5</accession>
<reference evidence="3" key="1">
    <citation type="submission" date="2025-08" db="UniProtKB">
        <authorList>
            <consortium name="RefSeq"/>
        </authorList>
    </citation>
    <scope>IDENTIFICATION</scope>
    <source>
        <tissue evidence="3">Leaf</tissue>
    </source>
</reference>
<keyword evidence="1" id="KW-0812">Transmembrane</keyword>
<dbReference type="GeneID" id="115736730"/>
<dbReference type="InterPro" id="IPR004158">
    <property type="entry name" value="DUF247_pln"/>
</dbReference>
<sequence length="449" mass="51496">MSVDSHETDWIVQVNESLKPLPSREQQLWEKRSIYRIPTHVANLNPKAYLPQVVSFGPYHHGDDHLLPMEEHKRRALSRFLERTGKPLEPFLKSLREVARDLEESYDALDPKWKVGGSQGSAGPFLDLMIIDGCFLLEILMFATGREKGYAHNDPIFSNYGMVYIMQHIRRDMLMLENQLPMLVLYRLYAVECDGKQGIEFINGLVFEFFLIFEFFGSYNFFVHGLDERLHVLEVYRKSLQLHEDRSKEPQLEEMWQWSSKVIIPSATELKYAGIRFETSYTNNLRDISFASGTLRLPMIVVDATSESVLLNLIAFERFHIGAGYEVTSYISLMAQIITDKRDVELLRTQGIIQHAIGSDEAVAELFHSLSKDVALDPGSSLKAVKGPLDEYCKKRWIMWKANIVRTYFSNPWSILSLIAAVFALALTIIQTVYSALSYNPNPHFASGK</sequence>
<evidence type="ECO:0000256" key="1">
    <source>
        <dbReference type="SAM" id="Phobius"/>
    </source>
</evidence>
<dbReference type="Proteomes" id="UP000827889">
    <property type="component" value="Chromosome 8"/>
</dbReference>
<keyword evidence="1" id="KW-1133">Transmembrane helix</keyword>
<dbReference type="AlphaFoldDB" id="A0A8B8NPI5"/>
<name>A0A8B8NPI5_9MYRT</name>
<feature type="transmembrane region" description="Helical" evidence="1">
    <location>
        <begin position="413"/>
        <end position="437"/>
    </location>
</feature>
<dbReference type="OrthoDB" id="1846188at2759"/>
<dbReference type="PANTHER" id="PTHR31170">
    <property type="entry name" value="BNAC04G53230D PROTEIN"/>
    <property type="match status" value="1"/>
</dbReference>
<organism evidence="2 3">
    <name type="scientific">Rhodamnia argentea</name>
    <dbReference type="NCBI Taxonomy" id="178133"/>
    <lineage>
        <taxon>Eukaryota</taxon>
        <taxon>Viridiplantae</taxon>
        <taxon>Streptophyta</taxon>
        <taxon>Embryophyta</taxon>
        <taxon>Tracheophyta</taxon>
        <taxon>Spermatophyta</taxon>
        <taxon>Magnoliopsida</taxon>
        <taxon>eudicotyledons</taxon>
        <taxon>Gunneridae</taxon>
        <taxon>Pentapetalae</taxon>
        <taxon>rosids</taxon>
        <taxon>malvids</taxon>
        <taxon>Myrtales</taxon>
        <taxon>Myrtaceae</taxon>
        <taxon>Myrtoideae</taxon>
        <taxon>Myrteae</taxon>
        <taxon>Australasian group</taxon>
        <taxon>Rhodamnia</taxon>
    </lineage>
</organism>
<dbReference type="Pfam" id="PF03140">
    <property type="entry name" value="DUF247"/>
    <property type="match status" value="1"/>
</dbReference>